<name>A0ABX1SS54_STACP</name>
<proteinExistence type="predicted"/>
<keyword evidence="2" id="KW-1185">Reference proteome</keyword>
<organism evidence="1 2">
    <name type="scientific">Staphylococcus capitis</name>
    <dbReference type="NCBI Taxonomy" id="29388"/>
    <lineage>
        <taxon>Bacteria</taxon>
        <taxon>Bacillati</taxon>
        <taxon>Bacillota</taxon>
        <taxon>Bacilli</taxon>
        <taxon>Bacillales</taxon>
        <taxon>Staphylococcaceae</taxon>
        <taxon>Staphylococcus</taxon>
    </lineage>
</organism>
<sequence>MVNNAPSTGIVVTLTGENGNTLHLATVVAKALKKHGYRDYAMEVRERVHEMSNQDEAIQMFMEYVSVV</sequence>
<reference evidence="1 2" key="1">
    <citation type="submission" date="2020-04" db="EMBL/GenBank/DDBJ databases">
        <title>The Epidemiology and Molecular Characteristics of Linezolid-Resistant Staphylococcus capitis in Huashan Hospital, Shanghai.</title>
        <authorList>
            <person name="Ding L."/>
            <person name="Li P."/>
            <person name="Yang Y."/>
            <person name="Lin D."/>
            <person name="Xu X."/>
        </authorList>
    </citation>
    <scope>NUCLEOTIDE SEQUENCE [LARGE SCALE GENOMIC DNA]</scope>
    <source>
        <strain evidence="1 2">17-84</strain>
    </source>
</reference>
<evidence type="ECO:0000313" key="2">
    <source>
        <dbReference type="Proteomes" id="UP000538955"/>
    </source>
</evidence>
<protein>
    <submittedName>
        <fullName evidence="1">Uncharacterized protein</fullName>
    </submittedName>
</protein>
<accession>A0ABX1SS54</accession>
<evidence type="ECO:0000313" key="1">
    <source>
        <dbReference type="EMBL" id="NMK54655.1"/>
    </source>
</evidence>
<dbReference type="EMBL" id="JABBMI010000064">
    <property type="protein sequence ID" value="NMK54655.1"/>
    <property type="molecule type" value="Genomic_DNA"/>
</dbReference>
<dbReference type="RefSeq" id="WP_168993008.1">
    <property type="nucleotide sequence ID" value="NZ_JABBLZ010000103.1"/>
</dbReference>
<dbReference type="Proteomes" id="UP000538955">
    <property type="component" value="Unassembled WGS sequence"/>
</dbReference>
<comment type="caution">
    <text evidence="1">The sequence shown here is derived from an EMBL/GenBank/DDBJ whole genome shotgun (WGS) entry which is preliminary data.</text>
</comment>
<gene>
    <name evidence="1" type="ORF">HHM24_07965</name>
</gene>